<evidence type="ECO:0000313" key="3">
    <source>
        <dbReference type="Proteomes" id="UP001219518"/>
    </source>
</evidence>
<keyword evidence="3" id="KW-1185">Reference proteome</keyword>
<dbReference type="GO" id="GO:0016301">
    <property type="term" value="F:kinase activity"/>
    <property type="evidence" value="ECO:0007669"/>
    <property type="project" value="UniProtKB-KW"/>
</dbReference>
<proteinExistence type="predicted"/>
<dbReference type="EMBL" id="JAHWGI010001056">
    <property type="protein sequence ID" value="KAK3921880.1"/>
    <property type="molecule type" value="Genomic_DNA"/>
</dbReference>
<feature type="region of interest" description="Disordered" evidence="1">
    <location>
        <begin position="1"/>
        <end position="23"/>
    </location>
</feature>
<organism evidence="2 3">
    <name type="scientific">Frankliniella fusca</name>
    <dbReference type="NCBI Taxonomy" id="407009"/>
    <lineage>
        <taxon>Eukaryota</taxon>
        <taxon>Metazoa</taxon>
        <taxon>Ecdysozoa</taxon>
        <taxon>Arthropoda</taxon>
        <taxon>Hexapoda</taxon>
        <taxon>Insecta</taxon>
        <taxon>Pterygota</taxon>
        <taxon>Neoptera</taxon>
        <taxon>Paraneoptera</taxon>
        <taxon>Thysanoptera</taxon>
        <taxon>Terebrantia</taxon>
        <taxon>Thripoidea</taxon>
        <taxon>Thripidae</taxon>
        <taxon>Frankliniella</taxon>
    </lineage>
</organism>
<protein>
    <submittedName>
        <fullName evidence="2">CTP-dependent diacylglycerol kinase 1</fullName>
    </submittedName>
</protein>
<reference evidence="2" key="1">
    <citation type="submission" date="2021-07" db="EMBL/GenBank/DDBJ databases">
        <authorList>
            <person name="Catto M.A."/>
            <person name="Jacobson A."/>
            <person name="Kennedy G."/>
            <person name="Labadie P."/>
            <person name="Hunt B.G."/>
            <person name="Srinivasan R."/>
        </authorList>
    </citation>
    <scope>NUCLEOTIDE SEQUENCE</scope>
    <source>
        <strain evidence="2">PL_HMW_Pooled</strain>
        <tissue evidence="2">Head</tissue>
    </source>
</reference>
<evidence type="ECO:0000313" key="2">
    <source>
        <dbReference type="EMBL" id="KAK3921880.1"/>
    </source>
</evidence>
<dbReference type="AlphaFoldDB" id="A0AAE1HIB0"/>
<name>A0AAE1HIB0_9NEOP</name>
<gene>
    <name evidence="2" type="ORF">KUF71_011056</name>
</gene>
<evidence type="ECO:0000256" key="1">
    <source>
        <dbReference type="SAM" id="MobiDB-lite"/>
    </source>
</evidence>
<accession>A0AAE1HIB0</accession>
<keyword evidence="2" id="KW-0808">Transferase</keyword>
<reference evidence="2" key="2">
    <citation type="journal article" date="2023" name="BMC Genomics">
        <title>Pest status, molecular evolution, and epigenetic factors derived from the genome assembly of Frankliniella fusca, a thysanopteran phytovirus vector.</title>
        <authorList>
            <person name="Catto M.A."/>
            <person name="Labadie P.E."/>
            <person name="Jacobson A.L."/>
            <person name="Kennedy G.G."/>
            <person name="Srinivasan R."/>
            <person name="Hunt B.G."/>
        </authorList>
    </citation>
    <scope>NUCLEOTIDE SEQUENCE</scope>
    <source>
        <strain evidence="2">PL_HMW_Pooled</strain>
    </source>
</reference>
<keyword evidence="2" id="KW-0418">Kinase</keyword>
<dbReference type="Proteomes" id="UP001219518">
    <property type="component" value="Unassembled WGS sequence"/>
</dbReference>
<comment type="caution">
    <text evidence="2">The sequence shown here is derived from an EMBL/GenBank/DDBJ whole genome shotgun (WGS) entry which is preliminary data.</text>
</comment>
<sequence>MLMNRDPAPPRPATPEESSLLRCPSDLPLPALAGCGERPAVSMMALGQEGVVGREGTEPSVDALLLRVIDTSDLDLAAADLDLGADLDLSSMRSLPPELRTVGHTTDSPYDTEGAGQARAGLDTWSVVWYCGMFAAFTSLFLIMPCSQVLCRAGLLHGHSDPRLRPRAPLSGSLGAFQAAAHGYATPPPPYKQFAPPSYEDVILDLGWATPGKAVAVSPLAMPPALLPPMQQQPPEKKDKEGMDAGVGLDVYVIPLRPETSAPSTQAAA</sequence>